<dbReference type="Pfam" id="PF15786">
    <property type="entry name" value="PET117"/>
    <property type="match status" value="1"/>
</dbReference>
<dbReference type="PANTHER" id="PTHR28163:SF1">
    <property type="entry name" value="PROTEIN PET117 HOMOLOG, MITOCHONDRIAL"/>
    <property type="match status" value="1"/>
</dbReference>
<dbReference type="Proteomes" id="UP001372834">
    <property type="component" value="Unassembled WGS sequence"/>
</dbReference>
<keyword evidence="3" id="KW-0809">Transit peptide</keyword>
<evidence type="ECO:0000256" key="2">
    <source>
        <dbReference type="ARBA" id="ARBA00008197"/>
    </source>
</evidence>
<comment type="similarity">
    <text evidence="2">Belongs to the PET117 family.</text>
</comment>
<evidence type="ECO:0000313" key="6">
    <source>
        <dbReference type="Proteomes" id="UP001372834"/>
    </source>
</evidence>
<dbReference type="GO" id="GO:0005739">
    <property type="term" value="C:mitochondrion"/>
    <property type="evidence" value="ECO:0007669"/>
    <property type="project" value="UniProtKB-SubCell"/>
</dbReference>
<evidence type="ECO:0008006" key="7">
    <source>
        <dbReference type="Google" id="ProtNLM"/>
    </source>
</evidence>
<keyword evidence="4" id="KW-0496">Mitochondrion</keyword>
<evidence type="ECO:0000256" key="3">
    <source>
        <dbReference type="ARBA" id="ARBA00022946"/>
    </source>
</evidence>
<proteinExistence type="inferred from homology"/>
<dbReference type="GO" id="GO:0033617">
    <property type="term" value="P:mitochondrial respiratory chain complex IV assembly"/>
    <property type="evidence" value="ECO:0007669"/>
    <property type="project" value="TreeGrafter"/>
</dbReference>
<sequence>MSLASKVCLGMTAALSLGMFLYVSGRQIKDTERMHAAVLNDKLRQEEKKIYNVFLLEQQAEVTKILKKQQKEDEEISLKLLGNSEQDGI</sequence>
<gene>
    <name evidence="5" type="ORF">RUM43_009026</name>
</gene>
<dbReference type="InterPro" id="IPR031568">
    <property type="entry name" value="Pet117"/>
</dbReference>
<reference evidence="5 6" key="1">
    <citation type="submission" date="2023-10" db="EMBL/GenBank/DDBJ databases">
        <title>Genomes of two closely related lineages of the louse Polyplax serrata with different host specificities.</title>
        <authorList>
            <person name="Martinu J."/>
            <person name="Tarabai H."/>
            <person name="Stefka J."/>
            <person name="Hypsa V."/>
        </authorList>
    </citation>
    <scope>NUCLEOTIDE SEQUENCE [LARGE SCALE GENOMIC DNA]</scope>
    <source>
        <strain evidence="5">HR10_N</strain>
    </source>
</reference>
<accession>A0AAN8PVT5</accession>
<dbReference type="EMBL" id="JAWJWE010000038">
    <property type="protein sequence ID" value="KAK6623174.1"/>
    <property type="molecule type" value="Genomic_DNA"/>
</dbReference>
<evidence type="ECO:0000256" key="1">
    <source>
        <dbReference type="ARBA" id="ARBA00004173"/>
    </source>
</evidence>
<dbReference type="AlphaFoldDB" id="A0AAN8PVT5"/>
<name>A0AAN8PVT5_POLSC</name>
<dbReference type="PANTHER" id="PTHR28163">
    <property type="entry name" value="PROTEIN PET117 HOMOLOG, MITOCHONDRIAL"/>
    <property type="match status" value="1"/>
</dbReference>
<evidence type="ECO:0000256" key="4">
    <source>
        <dbReference type="ARBA" id="ARBA00023128"/>
    </source>
</evidence>
<protein>
    <recommendedName>
        <fullName evidence="7">PET117</fullName>
    </recommendedName>
</protein>
<evidence type="ECO:0000313" key="5">
    <source>
        <dbReference type="EMBL" id="KAK6623174.1"/>
    </source>
</evidence>
<organism evidence="5 6">
    <name type="scientific">Polyplax serrata</name>
    <name type="common">Common mouse louse</name>
    <dbReference type="NCBI Taxonomy" id="468196"/>
    <lineage>
        <taxon>Eukaryota</taxon>
        <taxon>Metazoa</taxon>
        <taxon>Ecdysozoa</taxon>
        <taxon>Arthropoda</taxon>
        <taxon>Hexapoda</taxon>
        <taxon>Insecta</taxon>
        <taxon>Pterygota</taxon>
        <taxon>Neoptera</taxon>
        <taxon>Paraneoptera</taxon>
        <taxon>Psocodea</taxon>
        <taxon>Troctomorpha</taxon>
        <taxon>Phthiraptera</taxon>
        <taxon>Anoplura</taxon>
        <taxon>Polyplacidae</taxon>
        <taxon>Polyplax</taxon>
    </lineage>
</organism>
<comment type="caution">
    <text evidence="5">The sequence shown here is derived from an EMBL/GenBank/DDBJ whole genome shotgun (WGS) entry which is preliminary data.</text>
</comment>
<comment type="subcellular location">
    <subcellularLocation>
        <location evidence="1">Mitochondrion</location>
    </subcellularLocation>
</comment>